<proteinExistence type="predicted"/>
<feature type="signal peptide" evidence="1">
    <location>
        <begin position="1"/>
        <end position="27"/>
    </location>
</feature>
<evidence type="ECO:0000313" key="3">
    <source>
        <dbReference type="Proteomes" id="UP001445335"/>
    </source>
</evidence>
<keyword evidence="1" id="KW-0732">Signal</keyword>
<reference evidence="2 3" key="1">
    <citation type="journal article" date="2024" name="Nat. Commun.">
        <title>Phylogenomics reveals the evolutionary origins of lichenization in chlorophyte algae.</title>
        <authorList>
            <person name="Puginier C."/>
            <person name="Libourel C."/>
            <person name="Otte J."/>
            <person name="Skaloud P."/>
            <person name="Haon M."/>
            <person name="Grisel S."/>
            <person name="Petersen M."/>
            <person name="Berrin J.G."/>
            <person name="Delaux P.M."/>
            <person name="Dal Grande F."/>
            <person name="Keller J."/>
        </authorList>
    </citation>
    <scope>NUCLEOTIDE SEQUENCE [LARGE SCALE GENOMIC DNA]</scope>
    <source>
        <strain evidence="2 3">SAG 245.80</strain>
    </source>
</reference>
<evidence type="ECO:0000313" key="2">
    <source>
        <dbReference type="EMBL" id="KAK9839230.1"/>
    </source>
</evidence>
<name>A0AAW1RZP3_9CHLO</name>
<dbReference type="AlphaFoldDB" id="A0AAW1RZP3"/>
<evidence type="ECO:0000256" key="1">
    <source>
        <dbReference type="SAM" id="SignalP"/>
    </source>
</evidence>
<protein>
    <submittedName>
        <fullName evidence="2">Uncharacterized protein</fullName>
    </submittedName>
</protein>
<dbReference type="Proteomes" id="UP001445335">
    <property type="component" value="Unassembled WGS sequence"/>
</dbReference>
<dbReference type="EMBL" id="JALJOU010000017">
    <property type="protein sequence ID" value="KAK9839230.1"/>
    <property type="molecule type" value="Genomic_DNA"/>
</dbReference>
<accession>A0AAW1RZP3</accession>
<sequence length="259" mass="24606">MQTRQVPFWRTLLAAVLAALLAAAAAADKGVHRGLSGRRALAGVGEESAVRRLATGGVSLAGGLGSAIYTGGSAYSSGRVSLTLGQPASSGTAVTAPLGVRPTAAATAAPAVSLTIAPRVLGGVTAATSTGSTTPQTLQTQSSPFGMSFVDATGMAAGAASTKTGATGGTALTGGTAVTVSGPTSIGKAAGGGTALTGGTAVTLSTLHPIGGAGAEAGTQPCNAMSTYNAPSNCGRVPVASLAPTPVPTQPVGPVWVPT</sequence>
<gene>
    <name evidence="2" type="ORF">WJX81_002875</name>
</gene>
<feature type="chain" id="PRO_5043777441" evidence="1">
    <location>
        <begin position="28"/>
        <end position="259"/>
    </location>
</feature>
<keyword evidence="3" id="KW-1185">Reference proteome</keyword>
<comment type="caution">
    <text evidence="2">The sequence shown here is derived from an EMBL/GenBank/DDBJ whole genome shotgun (WGS) entry which is preliminary data.</text>
</comment>
<organism evidence="2 3">
    <name type="scientific">Elliptochloris bilobata</name>
    <dbReference type="NCBI Taxonomy" id="381761"/>
    <lineage>
        <taxon>Eukaryota</taxon>
        <taxon>Viridiplantae</taxon>
        <taxon>Chlorophyta</taxon>
        <taxon>core chlorophytes</taxon>
        <taxon>Trebouxiophyceae</taxon>
        <taxon>Trebouxiophyceae incertae sedis</taxon>
        <taxon>Elliptochloris clade</taxon>
        <taxon>Elliptochloris</taxon>
    </lineage>
</organism>